<evidence type="ECO:0000256" key="2">
    <source>
        <dbReference type="SAM" id="MobiDB-lite"/>
    </source>
</evidence>
<dbReference type="PANTHER" id="PTHR44927">
    <property type="entry name" value="FK506-BINDING PROTEIN 15"/>
    <property type="match status" value="1"/>
</dbReference>
<dbReference type="Proteomes" id="UP001329430">
    <property type="component" value="Chromosome 1"/>
</dbReference>
<comment type="caution">
    <text evidence="3">The sequence shown here is derived from an EMBL/GenBank/DDBJ whole genome shotgun (WGS) entry which is preliminary data.</text>
</comment>
<accession>A0AAN7VSM3</accession>
<evidence type="ECO:0000313" key="4">
    <source>
        <dbReference type="Proteomes" id="UP001329430"/>
    </source>
</evidence>
<keyword evidence="1" id="KW-0175">Coiled coil</keyword>
<keyword evidence="4" id="KW-1185">Reference proteome</keyword>
<organism evidence="3 4">
    <name type="scientific">Pyrocoelia pectoralis</name>
    <dbReference type="NCBI Taxonomy" id="417401"/>
    <lineage>
        <taxon>Eukaryota</taxon>
        <taxon>Metazoa</taxon>
        <taxon>Ecdysozoa</taxon>
        <taxon>Arthropoda</taxon>
        <taxon>Hexapoda</taxon>
        <taxon>Insecta</taxon>
        <taxon>Pterygota</taxon>
        <taxon>Neoptera</taxon>
        <taxon>Endopterygota</taxon>
        <taxon>Coleoptera</taxon>
        <taxon>Polyphaga</taxon>
        <taxon>Elateriformia</taxon>
        <taxon>Elateroidea</taxon>
        <taxon>Lampyridae</taxon>
        <taxon>Lampyrinae</taxon>
        <taxon>Pyrocoelia</taxon>
    </lineage>
</organism>
<feature type="coiled-coil region" evidence="1">
    <location>
        <begin position="319"/>
        <end position="412"/>
    </location>
</feature>
<sequence>MFGGNEDEDLFDPSASSNLAALFGTAMTFKNDDTNLSYTAPKQPKAEKQEVTTSLKVNTQSTVICSNFVNVFKQIDGQYVGQGKCGIAIIGVQSLNAYELILYKSKQDIISRSRLTIDFTFKIQNSNFANFSNDQQEQWSVHFDSNELEAFAIQLESHDVRIVRLTTSNSLPDTSTTKESILSRMAKMGQSILPTPPKIVDSESDDTDTMLKRTKRKQKHTSASGELQQQQPDFALVNSRTLPQQQTIPNQFIQFSQTPDMFNIFLAENRTHNCEMRMNMLQLSTKLDKIMEEVANGSRPVHSHTSRRDSAHDDLLTRSKQYEAILKENSDEINKLKQENTCYKETVAEQELKIANFEDAANDCSRLRKTVEEHVDSIKNLESREAEQQTKIKSLTELCNNRSKEVEELNVKLAGYFAKHELFSTNLKHNMNTLYQTLMNSFKDENVTFSTSQIQQILASNLRTTTSTIIKEFCNNFDIHEKDS</sequence>
<feature type="compositionally biased region" description="Polar residues" evidence="2">
    <location>
        <begin position="221"/>
        <end position="232"/>
    </location>
</feature>
<evidence type="ECO:0000256" key="1">
    <source>
        <dbReference type="SAM" id="Coils"/>
    </source>
</evidence>
<evidence type="ECO:0000313" key="3">
    <source>
        <dbReference type="EMBL" id="KAK5649323.1"/>
    </source>
</evidence>
<dbReference type="EMBL" id="JAVRBK010000001">
    <property type="protein sequence ID" value="KAK5649323.1"/>
    <property type="molecule type" value="Genomic_DNA"/>
</dbReference>
<reference evidence="3 4" key="1">
    <citation type="journal article" date="2024" name="Insects">
        <title>An Improved Chromosome-Level Genome Assembly of the Firefly Pyrocoelia pectoralis.</title>
        <authorList>
            <person name="Fu X."/>
            <person name="Meyer-Rochow V.B."/>
            <person name="Ballantyne L."/>
            <person name="Zhu X."/>
        </authorList>
    </citation>
    <scope>NUCLEOTIDE SEQUENCE [LARGE SCALE GENOMIC DNA]</scope>
    <source>
        <strain evidence="3">XCY_ONT2</strain>
    </source>
</reference>
<gene>
    <name evidence="3" type="ORF">RI129_000352</name>
</gene>
<dbReference type="AlphaFoldDB" id="A0AAN7VSM3"/>
<proteinExistence type="predicted"/>
<feature type="region of interest" description="Disordered" evidence="2">
    <location>
        <begin position="192"/>
        <end position="232"/>
    </location>
</feature>
<dbReference type="PANTHER" id="PTHR44927:SF1">
    <property type="entry name" value="FK506-BINDING PROTEIN 15"/>
    <property type="match status" value="1"/>
</dbReference>
<protein>
    <submittedName>
        <fullName evidence="3">Uncharacterized protein</fullName>
    </submittedName>
</protein>
<name>A0AAN7VSM3_9COLE</name>